<accession>A0A7K1SHN1</accession>
<dbReference type="RefSeq" id="WP_157587990.1">
    <property type="nucleotide sequence ID" value="NZ_WPIN01000010.1"/>
</dbReference>
<name>A0A7K1SHN1_9BACT</name>
<evidence type="ECO:0000313" key="2">
    <source>
        <dbReference type="Proteomes" id="UP000436006"/>
    </source>
</evidence>
<dbReference type="AlphaFoldDB" id="A0A7K1SHN1"/>
<dbReference type="EMBL" id="WPIN01000010">
    <property type="protein sequence ID" value="MVM33275.1"/>
    <property type="molecule type" value="Genomic_DNA"/>
</dbReference>
<proteinExistence type="predicted"/>
<reference evidence="1 2" key="1">
    <citation type="submission" date="2019-12" db="EMBL/GenBank/DDBJ databases">
        <title>Spirosoma sp. HMF4905 genome sequencing and assembly.</title>
        <authorList>
            <person name="Kang H."/>
            <person name="Cha I."/>
            <person name="Kim H."/>
            <person name="Joh K."/>
        </authorList>
    </citation>
    <scope>NUCLEOTIDE SEQUENCE [LARGE SCALE GENOMIC DNA]</scope>
    <source>
        <strain evidence="1 2">HMF4905</strain>
    </source>
</reference>
<protein>
    <submittedName>
        <fullName evidence="1">Uncharacterized protein</fullName>
    </submittedName>
</protein>
<dbReference type="Proteomes" id="UP000436006">
    <property type="component" value="Unassembled WGS sequence"/>
</dbReference>
<evidence type="ECO:0000313" key="1">
    <source>
        <dbReference type="EMBL" id="MVM33275.1"/>
    </source>
</evidence>
<comment type="caution">
    <text evidence="1">The sequence shown here is derived from an EMBL/GenBank/DDBJ whole genome shotgun (WGS) entry which is preliminary data.</text>
</comment>
<organism evidence="1 2">
    <name type="scientific">Spirosoma arboris</name>
    <dbReference type="NCBI Taxonomy" id="2682092"/>
    <lineage>
        <taxon>Bacteria</taxon>
        <taxon>Pseudomonadati</taxon>
        <taxon>Bacteroidota</taxon>
        <taxon>Cytophagia</taxon>
        <taxon>Cytophagales</taxon>
        <taxon>Cytophagaceae</taxon>
        <taxon>Spirosoma</taxon>
    </lineage>
</organism>
<gene>
    <name evidence="1" type="ORF">GO755_24760</name>
</gene>
<sequence>MTNTDGLFLENVWVATADGIASTFQSNDLSKPTTLQISHTNTFSLADSIAIRQLTASAEQLDSASKWPYKTLRAKVVVRGETIFSGYAEFDKFSNGWDVTLFQEKKNLFDRLDRSIRTANLSRYDHDWTLEQVNLHAEATEGVCYPLVDYGLLSGNATANDTIFPAVYVKTLLTQLLYEEGYRLVGELGNDDLFKRLLIPFSESDPTSHDDQWSVDRKARVTWQAPTEEVDRGTLGSRYFIDRVQPYNLDNLVDQGFEQGKLHNYTTSSFSYVCDTAMRVRVQAFQAFKGLVVTGAIEVVLSVLVNGNEVANERFSEGAPYNILYYAIGNVTLDETIGCQAGDRIQIHLRAQRQTDLGAFRFTMYNDPNNSWASFTPDPTTHTGDRWPVARNLPDVTGLALLKGLAFLMGGTWSVDPFRRQVAFVSLSKIVNNTANAVDWSKRVDTGTEPGWIPRLEPYAQINYLTWKESDETKKAQVAPRGLSSGETTNYGNGVIRVDATTLDTDMTLFEMPFAASTDSDQSVPGYGNPPLIKIRTVSGSGSSSSINNQSTVPRLLLVALGDTQPMQTKRLKSDGITLEEVTVNLRPAWFGMRPNSAISNDTPFTLSFSSLLLNRGEQCIIDRYYRGLLRVLRRMRVLEVSVHLMPTDIASLDFERPIRLQRVRIGSLSLSDGLYYINKISDYVDGHACMVTLVAF</sequence>
<keyword evidence="2" id="KW-1185">Reference proteome</keyword>